<evidence type="ECO:0000313" key="3">
    <source>
        <dbReference type="Proteomes" id="UP000604046"/>
    </source>
</evidence>
<proteinExistence type="predicted"/>
<sequence length="268" mass="28182">MPPGSHRAWLGGASAAPAHLRPAAWVLRWSGIISVAAQSALAATFLELPVPSEPCAAGTPPALHELLAVPPPGPRRGPVDSTDPTLTVVGLQGVDRSDASPFRTTLLARPRERKLPWSPGKSTIIGLTSQWGKEEMLIRRRGTRTADNCFQPSTVASSPSQSRTNHPCRSHSRADGEVGTGGKVGGRRARDASPPAGLRCSRSWCSTPSQLTSQAAPAGNGDDSKPLQAAFLLTPRLSSNLPAGENGAREKTMQLLGHSEWGRAPAEL</sequence>
<keyword evidence="3" id="KW-1185">Reference proteome</keyword>
<gene>
    <name evidence="2" type="ORF">SNAT2548_LOCUS33226</name>
</gene>
<feature type="region of interest" description="Disordered" evidence="1">
    <location>
        <begin position="143"/>
        <end position="226"/>
    </location>
</feature>
<dbReference type="EMBL" id="CAJNDS010002746">
    <property type="protein sequence ID" value="CAE7582449.1"/>
    <property type="molecule type" value="Genomic_DNA"/>
</dbReference>
<evidence type="ECO:0000256" key="1">
    <source>
        <dbReference type="SAM" id="MobiDB-lite"/>
    </source>
</evidence>
<reference evidence="2" key="1">
    <citation type="submission" date="2021-02" db="EMBL/GenBank/DDBJ databases">
        <authorList>
            <person name="Dougan E. K."/>
            <person name="Rhodes N."/>
            <person name="Thang M."/>
            <person name="Chan C."/>
        </authorList>
    </citation>
    <scope>NUCLEOTIDE SEQUENCE</scope>
</reference>
<accession>A0A812UW45</accession>
<evidence type="ECO:0000313" key="2">
    <source>
        <dbReference type="EMBL" id="CAE7582449.1"/>
    </source>
</evidence>
<dbReference type="Proteomes" id="UP000604046">
    <property type="component" value="Unassembled WGS sequence"/>
</dbReference>
<dbReference type="AlphaFoldDB" id="A0A812UW45"/>
<dbReference type="OrthoDB" id="10621261at2759"/>
<organism evidence="2 3">
    <name type="scientific">Symbiodinium natans</name>
    <dbReference type="NCBI Taxonomy" id="878477"/>
    <lineage>
        <taxon>Eukaryota</taxon>
        <taxon>Sar</taxon>
        <taxon>Alveolata</taxon>
        <taxon>Dinophyceae</taxon>
        <taxon>Suessiales</taxon>
        <taxon>Symbiodiniaceae</taxon>
        <taxon>Symbiodinium</taxon>
    </lineage>
</organism>
<name>A0A812UW45_9DINO</name>
<feature type="compositionally biased region" description="Polar residues" evidence="1">
    <location>
        <begin position="203"/>
        <end position="215"/>
    </location>
</feature>
<protein>
    <submittedName>
        <fullName evidence="2">Uncharacterized protein</fullName>
    </submittedName>
</protein>
<comment type="caution">
    <text evidence="2">The sequence shown here is derived from an EMBL/GenBank/DDBJ whole genome shotgun (WGS) entry which is preliminary data.</text>
</comment>
<feature type="compositionally biased region" description="Polar residues" evidence="1">
    <location>
        <begin position="145"/>
        <end position="165"/>
    </location>
</feature>